<feature type="compositionally biased region" description="Basic and acidic residues" evidence="1">
    <location>
        <begin position="15"/>
        <end position="33"/>
    </location>
</feature>
<comment type="caution">
    <text evidence="2">The sequence shown here is derived from an EMBL/GenBank/DDBJ whole genome shotgun (WGS) entry which is preliminary data.</text>
</comment>
<gene>
    <name evidence="2" type="ORF">CCMP2556_LOCUS34333</name>
</gene>
<protein>
    <submittedName>
        <fullName evidence="2">Uncharacterized protein</fullName>
    </submittedName>
</protein>
<feature type="region of interest" description="Disordered" evidence="1">
    <location>
        <begin position="1"/>
        <end position="33"/>
    </location>
</feature>
<keyword evidence="3" id="KW-1185">Reference proteome</keyword>
<evidence type="ECO:0000313" key="3">
    <source>
        <dbReference type="Proteomes" id="UP001642484"/>
    </source>
</evidence>
<dbReference type="EMBL" id="CAXAMN010022472">
    <property type="protein sequence ID" value="CAK9069816.1"/>
    <property type="molecule type" value="Genomic_DNA"/>
</dbReference>
<dbReference type="Proteomes" id="UP001642484">
    <property type="component" value="Unassembled WGS sequence"/>
</dbReference>
<evidence type="ECO:0000313" key="2">
    <source>
        <dbReference type="EMBL" id="CAK9069816.1"/>
    </source>
</evidence>
<name>A0ABP0P200_9DINO</name>
<proteinExistence type="predicted"/>
<sequence>MWPGLHVPTLARANGHTEEPRREQRPPESAHGAWKEEYMNDLDSLLRVSAGGTRDYIIPAKCLDQLPSRSSSRSSVRELLQKHAIASIPGSGLNHIDRCNGFGKIPVCMAGEGLEEIAKKCEDSGLKPEVLCSKEGCKFFEGSRENNPFVSAQSLTMSENGKRVPFLKPRTRLSADDRSKLRLPDVSRRKVALDFSSSDAAATKVVLIDDDEAAKSRAENAVSAILQQIDFIVSESMGFFGPVEDLSYGNSALYSSLEVLHLLPVPEPPELSLLHEELGASCASVAQEFPQNIVPPERRADTTSAETGTLRAKAVRIRGSPDSAYPFMKGGDKMPEISTTMKQEMLVADPGGIEE</sequence>
<organism evidence="2 3">
    <name type="scientific">Durusdinium trenchii</name>
    <dbReference type="NCBI Taxonomy" id="1381693"/>
    <lineage>
        <taxon>Eukaryota</taxon>
        <taxon>Sar</taxon>
        <taxon>Alveolata</taxon>
        <taxon>Dinophyceae</taxon>
        <taxon>Suessiales</taxon>
        <taxon>Symbiodiniaceae</taxon>
        <taxon>Durusdinium</taxon>
    </lineage>
</organism>
<evidence type="ECO:0000256" key="1">
    <source>
        <dbReference type="SAM" id="MobiDB-lite"/>
    </source>
</evidence>
<reference evidence="2 3" key="1">
    <citation type="submission" date="2024-02" db="EMBL/GenBank/DDBJ databases">
        <authorList>
            <person name="Chen Y."/>
            <person name="Shah S."/>
            <person name="Dougan E. K."/>
            <person name="Thang M."/>
            <person name="Chan C."/>
        </authorList>
    </citation>
    <scope>NUCLEOTIDE SEQUENCE [LARGE SCALE GENOMIC DNA]</scope>
</reference>
<accession>A0ABP0P200</accession>